<name>A0A084QG77_STAC4</name>
<dbReference type="Proteomes" id="UP000028524">
    <property type="component" value="Unassembled WGS sequence"/>
</dbReference>
<feature type="region of interest" description="Disordered" evidence="1">
    <location>
        <begin position="1"/>
        <end position="25"/>
    </location>
</feature>
<organism evidence="2 3">
    <name type="scientific">Stachybotrys chlorohalonatus (strain IBT 40285)</name>
    <dbReference type="NCBI Taxonomy" id="1283841"/>
    <lineage>
        <taxon>Eukaryota</taxon>
        <taxon>Fungi</taxon>
        <taxon>Dikarya</taxon>
        <taxon>Ascomycota</taxon>
        <taxon>Pezizomycotina</taxon>
        <taxon>Sordariomycetes</taxon>
        <taxon>Hypocreomycetidae</taxon>
        <taxon>Hypocreales</taxon>
        <taxon>Stachybotryaceae</taxon>
        <taxon>Stachybotrys</taxon>
    </lineage>
</organism>
<reference evidence="2 3" key="1">
    <citation type="journal article" date="2014" name="BMC Genomics">
        <title>Comparative genome sequencing reveals chemotype-specific gene clusters in the toxigenic black mold Stachybotrys.</title>
        <authorList>
            <person name="Semeiks J."/>
            <person name="Borek D."/>
            <person name="Otwinowski Z."/>
            <person name="Grishin N.V."/>
        </authorList>
    </citation>
    <scope>NUCLEOTIDE SEQUENCE [LARGE SCALE GENOMIC DNA]</scope>
    <source>
        <strain evidence="2 3">IBT 40285</strain>
    </source>
</reference>
<proteinExistence type="predicted"/>
<protein>
    <submittedName>
        <fullName evidence="2">Uncharacterized protein</fullName>
    </submittedName>
</protein>
<sequence>MTPKRSTGRKGKKGKKAKNEEPATIEPKIAPAAECIEAVELEPYALYGARPALAEMLMNPIPAKCENSSYPSSMKRHDGGTAPTKQ</sequence>
<feature type="compositionally biased region" description="Basic residues" evidence="1">
    <location>
        <begin position="1"/>
        <end position="16"/>
    </location>
</feature>
<gene>
    <name evidence="2" type="ORF">S40285_10205</name>
</gene>
<dbReference type="HOGENOM" id="CLU_2499349_0_0_1"/>
<feature type="region of interest" description="Disordered" evidence="1">
    <location>
        <begin position="66"/>
        <end position="86"/>
    </location>
</feature>
<accession>A0A084QG77</accession>
<keyword evidence="3" id="KW-1185">Reference proteome</keyword>
<evidence type="ECO:0000313" key="2">
    <source>
        <dbReference type="EMBL" id="KFA62962.1"/>
    </source>
</evidence>
<evidence type="ECO:0000256" key="1">
    <source>
        <dbReference type="SAM" id="MobiDB-lite"/>
    </source>
</evidence>
<dbReference type="EMBL" id="KL660772">
    <property type="protein sequence ID" value="KFA62962.1"/>
    <property type="molecule type" value="Genomic_DNA"/>
</dbReference>
<dbReference type="InParanoid" id="A0A084QG77"/>
<dbReference type="AlphaFoldDB" id="A0A084QG77"/>
<evidence type="ECO:0000313" key="3">
    <source>
        <dbReference type="Proteomes" id="UP000028524"/>
    </source>
</evidence>